<gene>
    <name evidence="1" type="ORF">J2Z28_001910</name>
</gene>
<dbReference type="Proteomes" id="UP000810207">
    <property type="component" value="Unassembled WGS sequence"/>
</dbReference>
<protein>
    <submittedName>
        <fullName evidence="1">Uncharacterized protein</fullName>
    </submittedName>
</protein>
<reference evidence="1 2" key="1">
    <citation type="submission" date="2021-03" db="EMBL/GenBank/DDBJ databases">
        <title>Genomic Encyclopedia of Type Strains, Phase IV (KMG-IV): sequencing the most valuable type-strain genomes for metagenomic binning, comparative biology and taxonomic classification.</title>
        <authorList>
            <person name="Goeker M."/>
        </authorList>
    </citation>
    <scope>NUCLEOTIDE SEQUENCE [LARGE SCALE GENOMIC DNA]</scope>
    <source>
        <strain evidence="1 2">DSM 21292</strain>
    </source>
</reference>
<proteinExistence type="predicted"/>
<keyword evidence="2" id="KW-1185">Reference proteome</keyword>
<name>A0ABS4RQY6_PAEXY</name>
<dbReference type="EMBL" id="JAGIKV010000006">
    <property type="protein sequence ID" value="MBP2245292.1"/>
    <property type="molecule type" value="Genomic_DNA"/>
</dbReference>
<dbReference type="RefSeq" id="WP_211082052.1">
    <property type="nucleotide sequence ID" value="NZ_CBCSLC010000003.1"/>
</dbReference>
<evidence type="ECO:0000313" key="2">
    <source>
        <dbReference type="Proteomes" id="UP000810207"/>
    </source>
</evidence>
<organism evidence="1 2">
    <name type="scientific">Paenibacillus xylanexedens</name>
    <dbReference type="NCBI Taxonomy" id="528191"/>
    <lineage>
        <taxon>Bacteria</taxon>
        <taxon>Bacillati</taxon>
        <taxon>Bacillota</taxon>
        <taxon>Bacilli</taxon>
        <taxon>Bacillales</taxon>
        <taxon>Paenibacillaceae</taxon>
        <taxon>Paenibacillus</taxon>
    </lineage>
</organism>
<accession>A0ABS4RQY6</accession>
<sequence>MNEKEVQEQLESMLRFPGFVRLSEENVANVKKVIGIDELNRVAFFPDSVKGRVGVKVADEHWDNFIKEYNSWS</sequence>
<evidence type="ECO:0000313" key="1">
    <source>
        <dbReference type="EMBL" id="MBP2245292.1"/>
    </source>
</evidence>
<comment type="caution">
    <text evidence="1">The sequence shown here is derived from an EMBL/GenBank/DDBJ whole genome shotgun (WGS) entry which is preliminary data.</text>
</comment>